<feature type="signal peptide" evidence="1">
    <location>
        <begin position="1"/>
        <end position="25"/>
    </location>
</feature>
<evidence type="ECO:0008006" key="4">
    <source>
        <dbReference type="Google" id="ProtNLM"/>
    </source>
</evidence>
<keyword evidence="1" id="KW-0732">Signal</keyword>
<gene>
    <name evidence="2" type="ORF">clem_09815</name>
</gene>
<dbReference type="RefSeq" id="WP_232505449.1">
    <property type="nucleotide sequence ID" value="NZ_CP016397.1"/>
</dbReference>
<name>A0A222P3U9_9GAMM</name>
<proteinExistence type="predicted"/>
<feature type="chain" id="PRO_5013256858" description="Protein with a bacterial immunoglobulin-like domain protein" evidence="1">
    <location>
        <begin position="26"/>
        <end position="491"/>
    </location>
</feature>
<dbReference type="KEGG" id="lcd:clem_09815"/>
<evidence type="ECO:0000313" key="2">
    <source>
        <dbReference type="EMBL" id="ASQ46512.1"/>
    </source>
</evidence>
<protein>
    <recommendedName>
        <fullName evidence="4">Protein with a bacterial immunoglobulin-like domain protein</fullName>
    </recommendedName>
</protein>
<reference evidence="3" key="1">
    <citation type="submission" date="2016-07" db="EMBL/GenBank/DDBJ databases">
        <authorList>
            <person name="Florea S."/>
            <person name="Webb J.S."/>
            <person name="Jaromczyk J."/>
            <person name="Schardl C.L."/>
        </authorList>
    </citation>
    <scope>NUCLEOTIDE SEQUENCE [LARGE SCALE GENOMIC DNA]</scope>
    <source>
        <strain evidence="3">CDC-D5610</strain>
    </source>
</reference>
<sequence length="491" mass="51674">MQRNCKKNTLMNIVLFSLLSTAAHAGTPLWTIFPAPGSNPTQIVPENGTATVNYRVQNQSSKSKRLTIQPIPGIIQTTTCKLTPKGKIGSSCSLILAITGSALPKNGVHGGPVLCQSNPDGSPNPNQCYQPNMANSLNITRRPSAGAVITVNPTSLNLFRGKIGLVTITNSATSPEPAYNVGASIPLGSNISVQSTTCGTSLAIGARCTIRFTAPVPVDPTTIAINGTNTNTVNITVTVTNQPQISITNPVQQSRVVTVFGMTPLSLEITNNADSAVNAQAITVSNKAGCPNLSVDDSACSSLAPGASCLLELTSNTPYAPCMITVSGSNTANSPQSLIAFFHLGGLVFQENNGSGKVIIDVAQQFNSLWTILPSDISNATSLTDGFANTGAIVNDLACSGDTANCAAQKCQDISPEWYLPAIKEWSAVHNALCSNNAIPCNFGNFLMGFYWSSSQFDTDFAWFLSFPLGVENNTVFNKTSNLIVRCVRVF</sequence>
<keyword evidence="3" id="KW-1185">Reference proteome</keyword>
<organism evidence="2 3">
    <name type="scientific">Legionella clemsonensis</name>
    <dbReference type="NCBI Taxonomy" id="1867846"/>
    <lineage>
        <taxon>Bacteria</taxon>
        <taxon>Pseudomonadati</taxon>
        <taxon>Pseudomonadota</taxon>
        <taxon>Gammaproteobacteria</taxon>
        <taxon>Legionellales</taxon>
        <taxon>Legionellaceae</taxon>
        <taxon>Legionella</taxon>
    </lineage>
</organism>
<dbReference type="Proteomes" id="UP000201728">
    <property type="component" value="Chromosome"/>
</dbReference>
<dbReference type="AlphaFoldDB" id="A0A222P3U9"/>
<evidence type="ECO:0000313" key="3">
    <source>
        <dbReference type="Proteomes" id="UP000201728"/>
    </source>
</evidence>
<evidence type="ECO:0000256" key="1">
    <source>
        <dbReference type="SAM" id="SignalP"/>
    </source>
</evidence>
<dbReference type="EMBL" id="CP016397">
    <property type="protein sequence ID" value="ASQ46512.1"/>
    <property type="molecule type" value="Genomic_DNA"/>
</dbReference>
<accession>A0A222P3U9</accession>